<comment type="cofactor">
    <cofactor evidence="13 16">
        <name>Zn(2+)</name>
        <dbReference type="ChEBI" id="CHEBI:29105"/>
    </cofactor>
    <text evidence="13 16">Binds 1 zinc ion.</text>
</comment>
<dbReference type="CDD" id="cd01284">
    <property type="entry name" value="Riboflavin_deaminase-reductase"/>
    <property type="match status" value="1"/>
</dbReference>
<feature type="binding site" evidence="16">
    <location>
        <position position="74"/>
    </location>
    <ligand>
        <name>Zn(2+)</name>
        <dbReference type="ChEBI" id="CHEBI:29105"/>
        <note>catalytic</note>
    </ligand>
</feature>
<dbReference type="EMBL" id="PETL01000106">
    <property type="protein sequence ID" value="PIV64444.1"/>
    <property type="molecule type" value="Genomic_DNA"/>
</dbReference>
<evidence type="ECO:0000256" key="8">
    <source>
        <dbReference type="ARBA" id="ARBA00022801"/>
    </source>
</evidence>
<evidence type="ECO:0000256" key="3">
    <source>
        <dbReference type="ARBA" id="ARBA00004910"/>
    </source>
</evidence>
<comment type="catalytic activity">
    <reaction evidence="13">
        <text>2,5-diamino-6-hydroxy-4-(5-phosphoribosylamino)-pyrimidine + H2O + H(+) = 5-amino-6-(5-phospho-D-ribosylamino)uracil + NH4(+)</text>
        <dbReference type="Rhea" id="RHEA:21868"/>
        <dbReference type="ChEBI" id="CHEBI:15377"/>
        <dbReference type="ChEBI" id="CHEBI:15378"/>
        <dbReference type="ChEBI" id="CHEBI:28938"/>
        <dbReference type="ChEBI" id="CHEBI:58453"/>
        <dbReference type="ChEBI" id="CHEBI:58614"/>
        <dbReference type="EC" id="3.5.4.26"/>
    </reaction>
</comment>
<feature type="binding site" evidence="15">
    <location>
        <position position="167"/>
    </location>
    <ligand>
        <name>substrate</name>
    </ligand>
</feature>
<protein>
    <recommendedName>
        <fullName evidence="13">Riboflavin biosynthesis protein RibD</fullName>
    </recommendedName>
    <domain>
        <recommendedName>
            <fullName evidence="13">Diaminohydroxyphosphoribosylaminopyrimidine deaminase</fullName>
            <shortName evidence="13">DRAP deaminase</shortName>
            <ecNumber evidence="13">3.5.4.26</ecNumber>
        </recommendedName>
        <alternativeName>
            <fullName evidence="13">Riboflavin-specific deaminase</fullName>
        </alternativeName>
    </domain>
    <domain>
        <recommendedName>
            <fullName evidence="13">5-amino-6-(5-phosphoribosylamino)uracil reductase</fullName>
            <ecNumber evidence="13">1.1.1.193</ecNumber>
        </recommendedName>
        <alternativeName>
            <fullName evidence="13">HTP reductase</fullName>
        </alternativeName>
    </domain>
</protein>
<evidence type="ECO:0000256" key="11">
    <source>
        <dbReference type="ARBA" id="ARBA00023002"/>
    </source>
</evidence>
<keyword evidence="12" id="KW-0511">Multifunctional enzyme</keyword>
<proteinExistence type="inferred from homology"/>
<dbReference type="InterPro" id="IPR004794">
    <property type="entry name" value="Eubact_RibD"/>
</dbReference>
<dbReference type="SUPFAM" id="SSF53597">
    <property type="entry name" value="Dihydrofolate reductase-like"/>
    <property type="match status" value="1"/>
</dbReference>
<keyword evidence="8 13" id="KW-0378">Hydrolase</keyword>
<evidence type="ECO:0000256" key="5">
    <source>
        <dbReference type="ARBA" id="ARBA00007417"/>
    </source>
</evidence>
<dbReference type="InterPro" id="IPR050765">
    <property type="entry name" value="Riboflavin_Biosynth_HTPR"/>
</dbReference>
<dbReference type="UniPathway" id="UPA00275">
    <property type="reaction ID" value="UER00401"/>
</dbReference>
<feature type="binding site" evidence="15">
    <location>
        <position position="203"/>
    </location>
    <ligand>
        <name>substrate</name>
    </ligand>
</feature>
<dbReference type="FunFam" id="3.40.140.10:FF:000025">
    <property type="entry name" value="Riboflavin biosynthesis protein RibD"/>
    <property type="match status" value="1"/>
</dbReference>
<sequence length="369" mass="40410">MEEKYLKLVLKLAKKGSGYTNPNPLVGAVIVKDEKVIGKGYHQGYGLPHAEINALREAGKKANGATLHVNLEPCCFFGKTPPCTDAIIKAGIKKIVISMKDPNPKVSGRGINQLKRAGIKIKTGILEEEAKKLNESYVKYITQKIPFVTLKAAMSLDGKIATRNGKSKWITSKTARDFSHRSRFQYDGILAGIGTVLKDNPSLDYFPPGNFKKGIKKFTKIIVDGSAKIPLSANLFRKSKVILATTKMAPINKLEKLKKKGAEILVLGKDGKVNLLWLMKELGKRGISNLLIEGGGQVNESALRCKIVDKICFFIAPKIIGGESAKTPVEGEGIKNLKEAILIKGLEYQRIGEDILVEGYIKKSLELKV</sequence>
<keyword evidence="7 13" id="KW-0479">Metal-binding</keyword>
<evidence type="ECO:0000256" key="16">
    <source>
        <dbReference type="PIRSR" id="PIRSR006769-3"/>
    </source>
</evidence>
<dbReference type="GO" id="GO:0009231">
    <property type="term" value="P:riboflavin biosynthetic process"/>
    <property type="evidence" value="ECO:0007669"/>
    <property type="project" value="UniProtKB-UniPathway"/>
</dbReference>
<dbReference type="InterPro" id="IPR024072">
    <property type="entry name" value="DHFR-like_dom_sf"/>
</dbReference>
<evidence type="ECO:0000256" key="2">
    <source>
        <dbReference type="ARBA" id="ARBA00004882"/>
    </source>
</evidence>
<keyword evidence="11 13" id="KW-0560">Oxidoreductase</keyword>
<reference evidence="19" key="1">
    <citation type="submission" date="2017-09" db="EMBL/GenBank/DDBJ databases">
        <title>Depth-based differentiation of microbial function through sediment-hosted aquifers and enrichment of novel symbionts in the deep terrestrial subsurface.</title>
        <authorList>
            <person name="Probst A.J."/>
            <person name="Ladd B."/>
            <person name="Jarett J.K."/>
            <person name="Geller-Mcgrath D.E."/>
            <person name="Sieber C.M.K."/>
            <person name="Emerson J.B."/>
            <person name="Anantharaman K."/>
            <person name="Thomas B.C."/>
            <person name="Malmstrom R."/>
            <person name="Stieglmeier M."/>
            <person name="Klingl A."/>
            <person name="Woyke T."/>
            <person name="Ryan C.M."/>
            <person name="Banfield J.F."/>
        </authorList>
    </citation>
    <scope>NUCLEOTIDE SEQUENCE [LARGE SCALE GENOMIC DNA]</scope>
</reference>
<dbReference type="PANTHER" id="PTHR38011">
    <property type="entry name" value="DIHYDROFOLATE REDUCTASE FAMILY PROTEIN (AFU_ORTHOLOGUE AFUA_8G06820)"/>
    <property type="match status" value="1"/>
</dbReference>
<evidence type="ECO:0000256" key="1">
    <source>
        <dbReference type="ARBA" id="ARBA00002151"/>
    </source>
</evidence>
<dbReference type="NCBIfam" id="TIGR00227">
    <property type="entry name" value="ribD_Cterm"/>
    <property type="match status" value="1"/>
</dbReference>
<comment type="pathway">
    <text evidence="2 13">Cofactor biosynthesis; riboflavin biosynthesis; 5-amino-6-(D-ribitylamino)uracil from GTP: step 2/4.</text>
</comment>
<dbReference type="AlphaFoldDB" id="A0A2M7E9R0"/>
<evidence type="ECO:0000256" key="7">
    <source>
        <dbReference type="ARBA" id="ARBA00022723"/>
    </source>
</evidence>
<accession>A0A2M7E9R0</accession>
<evidence type="ECO:0000256" key="9">
    <source>
        <dbReference type="ARBA" id="ARBA00022833"/>
    </source>
</evidence>
<dbReference type="InterPro" id="IPR002125">
    <property type="entry name" value="CMP_dCMP_dom"/>
</dbReference>
<feature type="binding site" evidence="16">
    <location>
        <position position="83"/>
    </location>
    <ligand>
        <name>Zn(2+)</name>
        <dbReference type="ChEBI" id="CHEBI:29105"/>
        <note>catalytic</note>
    </ligand>
</feature>
<feature type="binding site" evidence="16">
    <location>
        <position position="49"/>
    </location>
    <ligand>
        <name>Zn(2+)</name>
        <dbReference type="ChEBI" id="CHEBI:29105"/>
        <note>catalytic</note>
    </ligand>
</feature>
<keyword evidence="10 13" id="KW-0521">NADP</keyword>
<dbReference type="PANTHER" id="PTHR38011:SF7">
    <property type="entry name" value="2,5-DIAMINO-6-RIBOSYLAMINO-4(3H)-PYRIMIDINONE 5'-PHOSPHATE REDUCTASE"/>
    <property type="match status" value="1"/>
</dbReference>
<dbReference type="EC" id="3.5.4.26" evidence="13"/>
<feature type="binding site" evidence="15">
    <location>
        <position position="183"/>
    </location>
    <ligand>
        <name>substrate</name>
    </ligand>
</feature>
<evidence type="ECO:0000256" key="12">
    <source>
        <dbReference type="ARBA" id="ARBA00023268"/>
    </source>
</evidence>
<evidence type="ECO:0000259" key="17">
    <source>
        <dbReference type="PROSITE" id="PS51747"/>
    </source>
</evidence>
<dbReference type="GO" id="GO:0008835">
    <property type="term" value="F:diaminohydroxyphosphoribosylaminopyrimidine deaminase activity"/>
    <property type="evidence" value="ECO:0007669"/>
    <property type="project" value="UniProtKB-EC"/>
</dbReference>
<dbReference type="PROSITE" id="PS00903">
    <property type="entry name" value="CYT_DCMP_DEAMINASES_1"/>
    <property type="match status" value="1"/>
</dbReference>
<feature type="binding site" evidence="15">
    <location>
        <position position="199"/>
    </location>
    <ligand>
        <name>NADP(+)</name>
        <dbReference type="ChEBI" id="CHEBI:58349"/>
    </ligand>
</feature>
<keyword evidence="9 13" id="KW-0862">Zinc</keyword>
<comment type="similarity">
    <text evidence="5 13">In the C-terminal section; belongs to the HTP reductase family.</text>
</comment>
<dbReference type="Gene3D" id="3.40.140.10">
    <property type="entry name" value="Cytidine Deaminase, domain 2"/>
    <property type="match status" value="1"/>
</dbReference>
<evidence type="ECO:0000313" key="18">
    <source>
        <dbReference type="EMBL" id="PIV64444.1"/>
    </source>
</evidence>
<evidence type="ECO:0000256" key="10">
    <source>
        <dbReference type="ARBA" id="ARBA00022857"/>
    </source>
</evidence>
<evidence type="ECO:0000256" key="6">
    <source>
        <dbReference type="ARBA" id="ARBA00022619"/>
    </source>
</evidence>
<organism evidence="18 19">
    <name type="scientific">bacterium (Candidatus Ratteibacteria) CG01_land_8_20_14_3_00_40_19</name>
    <dbReference type="NCBI Taxonomy" id="2014290"/>
    <lineage>
        <taxon>Bacteria</taxon>
        <taxon>Candidatus Ratteibacteria</taxon>
    </lineage>
</organism>
<name>A0A2M7E9R0_9BACT</name>
<comment type="pathway">
    <text evidence="3 13">Cofactor biosynthesis; riboflavin biosynthesis; 5-amino-6-(D-ribitylamino)uracil from GTP: step 3/4.</text>
</comment>
<dbReference type="PROSITE" id="PS51747">
    <property type="entry name" value="CYT_DCMP_DEAMINASES_2"/>
    <property type="match status" value="1"/>
</dbReference>
<dbReference type="NCBIfam" id="TIGR00326">
    <property type="entry name" value="eubact_ribD"/>
    <property type="match status" value="1"/>
</dbReference>
<dbReference type="SUPFAM" id="SSF53927">
    <property type="entry name" value="Cytidine deaminase-like"/>
    <property type="match status" value="1"/>
</dbReference>
<dbReference type="InterPro" id="IPR016192">
    <property type="entry name" value="APOBEC/CMP_deaminase_Zn-bd"/>
</dbReference>
<evidence type="ECO:0000256" key="15">
    <source>
        <dbReference type="PIRSR" id="PIRSR006769-2"/>
    </source>
</evidence>
<dbReference type="GO" id="GO:0050661">
    <property type="term" value="F:NADP binding"/>
    <property type="evidence" value="ECO:0007669"/>
    <property type="project" value="InterPro"/>
</dbReference>
<dbReference type="Pfam" id="PF01872">
    <property type="entry name" value="RibD_C"/>
    <property type="match status" value="1"/>
</dbReference>
<evidence type="ECO:0000256" key="4">
    <source>
        <dbReference type="ARBA" id="ARBA00005259"/>
    </source>
</evidence>
<evidence type="ECO:0000313" key="19">
    <source>
        <dbReference type="Proteomes" id="UP000228886"/>
    </source>
</evidence>
<comment type="function">
    <text evidence="1 13">Converts 2,5-diamino-6-(ribosylamino)-4(3h)-pyrimidinone 5'-phosphate into 5-amino-6-(ribosylamino)-2,4(1h,3h)-pyrimidinedione 5'-phosphate.</text>
</comment>
<comment type="caution">
    <text evidence="18">The sequence shown here is derived from an EMBL/GenBank/DDBJ whole genome shotgun (WGS) entry which is preliminary data.</text>
</comment>
<dbReference type="GO" id="GO:0008270">
    <property type="term" value="F:zinc ion binding"/>
    <property type="evidence" value="ECO:0007669"/>
    <property type="project" value="InterPro"/>
</dbReference>
<feature type="domain" description="CMP/dCMP-type deaminase" evidence="17">
    <location>
        <begin position="1"/>
        <end position="110"/>
    </location>
</feature>
<feature type="active site" description="Proton donor" evidence="14">
    <location>
        <position position="51"/>
    </location>
</feature>
<dbReference type="Pfam" id="PF00383">
    <property type="entry name" value="dCMP_cyt_deam_1"/>
    <property type="match status" value="1"/>
</dbReference>
<feature type="binding site" evidence="15">
    <location>
        <begin position="295"/>
        <end position="301"/>
    </location>
    <ligand>
        <name>NADP(+)</name>
        <dbReference type="ChEBI" id="CHEBI:58349"/>
    </ligand>
</feature>
<feature type="binding site" evidence="15">
    <location>
        <position position="293"/>
    </location>
    <ligand>
        <name>substrate</name>
    </ligand>
</feature>
<feature type="binding site" evidence="15">
    <location>
        <position position="153"/>
    </location>
    <ligand>
        <name>NADP(+)</name>
        <dbReference type="ChEBI" id="CHEBI:58349"/>
    </ligand>
</feature>
<gene>
    <name evidence="18" type="primary">ribD</name>
    <name evidence="18" type="ORF">COS11_02135</name>
</gene>
<dbReference type="InterPro" id="IPR002734">
    <property type="entry name" value="RibDG_C"/>
</dbReference>
<dbReference type="PIRSF" id="PIRSF006769">
    <property type="entry name" value="RibD"/>
    <property type="match status" value="1"/>
</dbReference>
<keyword evidence="6 13" id="KW-0686">Riboflavin biosynthesis</keyword>
<dbReference type="Gene3D" id="3.40.430.10">
    <property type="entry name" value="Dihydrofolate Reductase, subunit A"/>
    <property type="match status" value="1"/>
</dbReference>
<dbReference type="GO" id="GO:0008703">
    <property type="term" value="F:5-amino-6-(5-phosphoribosylamino)uracil reductase activity"/>
    <property type="evidence" value="ECO:0007669"/>
    <property type="project" value="UniProtKB-EC"/>
</dbReference>
<evidence type="ECO:0000256" key="14">
    <source>
        <dbReference type="PIRSR" id="PIRSR006769-1"/>
    </source>
</evidence>
<feature type="binding site" evidence="15">
    <location>
        <position position="169"/>
    </location>
    <ligand>
        <name>NADP(+)</name>
        <dbReference type="ChEBI" id="CHEBI:58349"/>
    </ligand>
</feature>
<comment type="similarity">
    <text evidence="4 13">In the N-terminal section; belongs to the cytidine and deoxycytidylate deaminase family.</text>
</comment>
<dbReference type="InterPro" id="IPR016193">
    <property type="entry name" value="Cytidine_deaminase-like"/>
</dbReference>
<evidence type="ECO:0000256" key="13">
    <source>
        <dbReference type="PIRNR" id="PIRNR006769"/>
    </source>
</evidence>
<feature type="binding site" evidence="15">
    <location>
        <position position="195"/>
    </location>
    <ligand>
        <name>NADP(+)</name>
        <dbReference type="ChEBI" id="CHEBI:58349"/>
    </ligand>
</feature>
<dbReference type="InterPro" id="IPR011549">
    <property type="entry name" value="RibD_C"/>
</dbReference>
<dbReference type="EC" id="1.1.1.193" evidence="13"/>
<dbReference type="Proteomes" id="UP000228886">
    <property type="component" value="Unassembled WGS sequence"/>
</dbReference>
<comment type="catalytic activity">
    <reaction evidence="13">
        <text>5-amino-6-(5-phospho-D-ribitylamino)uracil + NADP(+) = 5-amino-6-(5-phospho-D-ribosylamino)uracil + NADPH + H(+)</text>
        <dbReference type="Rhea" id="RHEA:17845"/>
        <dbReference type="ChEBI" id="CHEBI:15378"/>
        <dbReference type="ChEBI" id="CHEBI:57783"/>
        <dbReference type="ChEBI" id="CHEBI:58349"/>
        <dbReference type="ChEBI" id="CHEBI:58421"/>
        <dbReference type="ChEBI" id="CHEBI:58453"/>
        <dbReference type="EC" id="1.1.1.193"/>
    </reaction>
</comment>